<keyword evidence="6 9" id="KW-0520">NAD</keyword>
<dbReference type="Pfam" id="PF02826">
    <property type="entry name" value="2-Hacid_dh_C"/>
    <property type="match status" value="1"/>
</dbReference>
<dbReference type="PANTHER" id="PTHR42938">
    <property type="entry name" value="FORMATE DEHYDROGENASE 1"/>
    <property type="match status" value="1"/>
</dbReference>
<evidence type="ECO:0000313" key="11">
    <source>
        <dbReference type="EMBL" id="SEN26945.1"/>
    </source>
</evidence>
<evidence type="ECO:0000256" key="3">
    <source>
        <dbReference type="ARBA" id="ARBA00005854"/>
    </source>
</evidence>
<dbReference type="GO" id="GO:0004617">
    <property type="term" value="F:phosphoglycerate dehydrogenase activity"/>
    <property type="evidence" value="ECO:0007669"/>
    <property type="project" value="UniProtKB-UniRule"/>
</dbReference>
<comment type="catalytic activity">
    <reaction evidence="7">
        <text>(R)-2-hydroxyglutarate + NAD(+) = 2-oxoglutarate + NADH + H(+)</text>
        <dbReference type="Rhea" id="RHEA:49612"/>
        <dbReference type="ChEBI" id="CHEBI:15378"/>
        <dbReference type="ChEBI" id="CHEBI:15801"/>
        <dbReference type="ChEBI" id="CHEBI:16810"/>
        <dbReference type="ChEBI" id="CHEBI:57540"/>
        <dbReference type="ChEBI" id="CHEBI:57945"/>
        <dbReference type="EC" id="1.1.1.399"/>
    </reaction>
</comment>
<gene>
    <name evidence="11" type="ORF">SAMN05444955_10822</name>
</gene>
<dbReference type="FunFam" id="3.40.50.720:FF:000021">
    <property type="entry name" value="D-3-phosphoglycerate dehydrogenase"/>
    <property type="match status" value="1"/>
</dbReference>
<dbReference type="EMBL" id="FOCQ01000008">
    <property type="protein sequence ID" value="SEN26945.1"/>
    <property type="molecule type" value="Genomic_DNA"/>
</dbReference>
<protein>
    <recommendedName>
        <fullName evidence="4 9">D-3-phosphoglycerate dehydrogenase</fullName>
        <ecNumber evidence="9">1.1.1.95</ecNumber>
    </recommendedName>
</protein>
<organism evidence="11 12">
    <name type="scientific">Lihuaxuella thermophila</name>
    <dbReference type="NCBI Taxonomy" id="1173111"/>
    <lineage>
        <taxon>Bacteria</taxon>
        <taxon>Bacillati</taxon>
        <taxon>Bacillota</taxon>
        <taxon>Bacilli</taxon>
        <taxon>Bacillales</taxon>
        <taxon>Thermoactinomycetaceae</taxon>
        <taxon>Lihuaxuella</taxon>
    </lineage>
</organism>
<dbReference type="InterPro" id="IPR045865">
    <property type="entry name" value="ACT-like_dom_sf"/>
</dbReference>
<dbReference type="GO" id="GO:0006564">
    <property type="term" value="P:L-serine biosynthetic process"/>
    <property type="evidence" value="ECO:0007669"/>
    <property type="project" value="UniProtKB-UniRule"/>
</dbReference>
<dbReference type="RefSeq" id="WP_089968336.1">
    <property type="nucleotide sequence ID" value="NZ_FOCQ01000008.1"/>
</dbReference>
<dbReference type="CDD" id="cd12173">
    <property type="entry name" value="PGDH_4"/>
    <property type="match status" value="1"/>
</dbReference>
<dbReference type="PANTHER" id="PTHR42938:SF47">
    <property type="entry name" value="HYDROXYPYRUVATE REDUCTASE"/>
    <property type="match status" value="1"/>
</dbReference>
<dbReference type="PROSITE" id="PS51671">
    <property type="entry name" value="ACT"/>
    <property type="match status" value="1"/>
</dbReference>
<dbReference type="FunFam" id="3.30.1330.90:FF:000003">
    <property type="entry name" value="D-3-phosphoglycerate dehydrogenase"/>
    <property type="match status" value="1"/>
</dbReference>
<dbReference type="PROSITE" id="PS00671">
    <property type="entry name" value="D_2_HYDROXYACID_DH_3"/>
    <property type="match status" value="1"/>
</dbReference>
<dbReference type="AlphaFoldDB" id="A0A1H8F5H8"/>
<keyword evidence="12" id="KW-1185">Reference proteome</keyword>
<dbReference type="InterPro" id="IPR002912">
    <property type="entry name" value="ACT_dom"/>
</dbReference>
<comment type="catalytic activity">
    <reaction evidence="8 9">
        <text>(2R)-3-phosphoglycerate + NAD(+) = 3-phosphooxypyruvate + NADH + H(+)</text>
        <dbReference type="Rhea" id="RHEA:12641"/>
        <dbReference type="ChEBI" id="CHEBI:15378"/>
        <dbReference type="ChEBI" id="CHEBI:18110"/>
        <dbReference type="ChEBI" id="CHEBI:57540"/>
        <dbReference type="ChEBI" id="CHEBI:57945"/>
        <dbReference type="ChEBI" id="CHEBI:58272"/>
        <dbReference type="EC" id="1.1.1.95"/>
    </reaction>
</comment>
<evidence type="ECO:0000256" key="9">
    <source>
        <dbReference type="RuleBase" id="RU363003"/>
    </source>
</evidence>
<dbReference type="InterPro" id="IPR029009">
    <property type="entry name" value="ASB_dom_sf"/>
</dbReference>
<keyword evidence="5 9" id="KW-0560">Oxidoreductase</keyword>
<sequence length="526" mass="57374">MYKVLITDPLSDQGIEKLLQAEDVQVVRKTGLSPDELQLEIETADALMVRSQTRVTAELIEKARRLKVIARAGVGVDNIDVPAATRKGIVVVNAPDGNTISTAEHTFAMLISLSRNIPQAYRSLLAGEWRRKDFVGVELNKKTLSIIGLGRIGAELAKRAKAFRMNVVAYDPYLSDERAEKLGVKKASFEEAVAAGDYISVHTPLTKETRHLINRDTFALMKDGVRILNCARGGIIDEEALYEAIQSGKVAGAALDVFEQEPPGDHPLLTLPQVIATPHLGASTVEAQENVAIDVSEEVLHILRGEPFKNAVNLPSIPAELQQKLQPYQELAEKLGQFVAQITKGAPKNITVTYAGEVTKLDISPLTRTILKGALSHHLSDVNYVNAPHLAQQRGVQMLEQKASNSHGFTQLIKVEVETNQETRSATGTLLNGLGTRIIKIDEYPVDVTPEGHLLFIQHLDQPGAIGRVGTILGNQGVNIATMQVGRQTIGGQAIMVLRIDKPVTQEVIDTLKQMNEIQSVTEIDL</sequence>
<dbReference type="EC" id="1.1.1.95" evidence="9"/>
<evidence type="ECO:0000256" key="1">
    <source>
        <dbReference type="ARBA" id="ARBA00003800"/>
    </source>
</evidence>
<dbReference type="InterPro" id="IPR036291">
    <property type="entry name" value="NAD(P)-bd_dom_sf"/>
</dbReference>
<dbReference type="UniPathway" id="UPA00135">
    <property type="reaction ID" value="UER00196"/>
</dbReference>
<dbReference type="SUPFAM" id="SSF52283">
    <property type="entry name" value="Formate/glycerate dehydrogenase catalytic domain-like"/>
    <property type="match status" value="1"/>
</dbReference>
<evidence type="ECO:0000259" key="10">
    <source>
        <dbReference type="PROSITE" id="PS51671"/>
    </source>
</evidence>
<dbReference type="Pfam" id="PF00389">
    <property type="entry name" value="2-Hacid_dh"/>
    <property type="match status" value="1"/>
</dbReference>
<proteinExistence type="inferred from homology"/>
<accession>A0A1H8F5H8</accession>
<dbReference type="OrthoDB" id="9805416at2"/>
<dbReference type="Gene3D" id="3.30.70.260">
    <property type="match status" value="1"/>
</dbReference>
<evidence type="ECO:0000313" key="12">
    <source>
        <dbReference type="Proteomes" id="UP000199695"/>
    </source>
</evidence>
<dbReference type="Gene3D" id="3.40.50.720">
    <property type="entry name" value="NAD(P)-binding Rossmann-like Domain"/>
    <property type="match status" value="2"/>
</dbReference>
<dbReference type="CDD" id="cd04902">
    <property type="entry name" value="ACT_3PGDH-xct"/>
    <property type="match status" value="1"/>
</dbReference>
<dbReference type="InterPro" id="IPR006236">
    <property type="entry name" value="PGDH"/>
</dbReference>
<dbReference type="InterPro" id="IPR006139">
    <property type="entry name" value="D-isomer_2_OHA_DH_cat_dom"/>
</dbReference>
<evidence type="ECO:0000256" key="5">
    <source>
        <dbReference type="ARBA" id="ARBA00023002"/>
    </source>
</evidence>
<keyword evidence="9" id="KW-0028">Amino-acid biosynthesis</keyword>
<evidence type="ECO:0000256" key="4">
    <source>
        <dbReference type="ARBA" id="ARBA00021582"/>
    </source>
</evidence>
<dbReference type="InterPro" id="IPR006140">
    <property type="entry name" value="D-isomer_DH_NAD-bd"/>
</dbReference>
<keyword evidence="9" id="KW-0718">Serine biosynthesis</keyword>
<dbReference type="GO" id="GO:0051287">
    <property type="term" value="F:NAD binding"/>
    <property type="evidence" value="ECO:0007669"/>
    <property type="project" value="UniProtKB-UniRule"/>
</dbReference>
<comment type="function">
    <text evidence="1">Catalyzes the reversible oxidation of 3-phospho-D-glycerate to 3-phosphonooxypyruvate, the first step of the phosphorylated L-serine biosynthesis pathway. Also catalyzes the reversible oxidation of 2-hydroxyglutarate to 2-oxoglutarate.</text>
</comment>
<reference evidence="11 12" key="1">
    <citation type="submission" date="2016-10" db="EMBL/GenBank/DDBJ databases">
        <authorList>
            <person name="de Groot N.N."/>
        </authorList>
    </citation>
    <scope>NUCLEOTIDE SEQUENCE [LARGE SCALE GENOMIC DNA]</scope>
    <source>
        <strain evidence="11 12">DSM 46701</strain>
    </source>
</reference>
<dbReference type="NCBIfam" id="TIGR01327">
    <property type="entry name" value="PGDH"/>
    <property type="match status" value="1"/>
</dbReference>
<dbReference type="Pfam" id="PF19304">
    <property type="entry name" value="PGDH_inter"/>
    <property type="match status" value="1"/>
</dbReference>
<evidence type="ECO:0000256" key="6">
    <source>
        <dbReference type="ARBA" id="ARBA00023027"/>
    </source>
</evidence>
<dbReference type="FunFam" id="3.30.70.260:FF:000008">
    <property type="entry name" value="D-3-phosphoglycerate dehydrogenase, chloroplastic"/>
    <property type="match status" value="1"/>
</dbReference>
<dbReference type="Gene3D" id="3.30.1330.90">
    <property type="entry name" value="D-3-phosphoglycerate dehydrogenase, domain 3"/>
    <property type="match status" value="1"/>
</dbReference>
<dbReference type="SUPFAM" id="SSF143548">
    <property type="entry name" value="Serine metabolism enzymes domain"/>
    <property type="match status" value="1"/>
</dbReference>
<feature type="domain" description="ACT" evidence="10">
    <location>
        <begin position="454"/>
        <end position="526"/>
    </location>
</feature>
<dbReference type="Proteomes" id="UP000199695">
    <property type="component" value="Unassembled WGS sequence"/>
</dbReference>
<dbReference type="SUPFAM" id="SSF55021">
    <property type="entry name" value="ACT-like"/>
    <property type="match status" value="1"/>
</dbReference>
<dbReference type="InterPro" id="IPR029753">
    <property type="entry name" value="D-isomer_DH_CS"/>
</dbReference>
<dbReference type="SUPFAM" id="SSF51735">
    <property type="entry name" value="NAD(P)-binding Rossmann-fold domains"/>
    <property type="match status" value="1"/>
</dbReference>
<dbReference type="Pfam" id="PF01842">
    <property type="entry name" value="ACT"/>
    <property type="match status" value="1"/>
</dbReference>
<evidence type="ECO:0000256" key="8">
    <source>
        <dbReference type="ARBA" id="ARBA00048731"/>
    </source>
</evidence>
<comment type="similarity">
    <text evidence="3 9">Belongs to the D-isomer specific 2-hydroxyacid dehydrogenase family.</text>
</comment>
<evidence type="ECO:0000256" key="2">
    <source>
        <dbReference type="ARBA" id="ARBA00005216"/>
    </source>
</evidence>
<dbReference type="InterPro" id="IPR045626">
    <property type="entry name" value="PGDH_ASB_dom"/>
</dbReference>
<name>A0A1H8F5H8_9BACL</name>
<evidence type="ECO:0000256" key="7">
    <source>
        <dbReference type="ARBA" id="ARBA00048126"/>
    </source>
</evidence>
<comment type="pathway">
    <text evidence="2 9">Amino-acid biosynthesis; L-serine biosynthesis; L-serine from 3-phospho-D-glycerate: step 1/3.</text>
</comment>
<dbReference type="STRING" id="1173111.SAMN05444955_10822"/>